<accession>A0A0D8XPJ5</accession>
<dbReference type="STRING" id="29172.A0A0D8XPJ5"/>
<dbReference type="PANTHER" id="PTHR12197:SF251">
    <property type="entry name" value="EG:BACR7C10.4 PROTEIN"/>
    <property type="match status" value="1"/>
</dbReference>
<dbReference type="PANTHER" id="PTHR12197">
    <property type="entry name" value="HISTONE-LYSINE N-METHYLTRANSFERASE SMYD"/>
    <property type="match status" value="1"/>
</dbReference>
<dbReference type="PROSITE" id="PS50865">
    <property type="entry name" value="ZF_MYND_2"/>
    <property type="match status" value="1"/>
</dbReference>
<evidence type="ECO:0000256" key="3">
    <source>
        <dbReference type="ARBA" id="ARBA00022833"/>
    </source>
</evidence>
<dbReference type="OrthoDB" id="265717at2759"/>
<feature type="domain" description="MYND-type" evidence="5">
    <location>
        <begin position="23"/>
        <end position="63"/>
    </location>
</feature>
<sequence length="175" mass="19424">MSTVACEEPFAVAIESPLLQSVCHACFRVATLKELMCCSRCSTIYYCSTTCQKHDWSNHSVECKFLVNCSSRVPNGFVRLMARFYLKVLAQGESVVSFNSRTCKDLVDNCTELLKPAKHTENFSLVFNILTTYMHGVDVQSIKTELFSAYGKLVSNAFSITDATGRLLGTGLYLG</sequence>
<reference evidence="7" key="2">
    <citation type="journal article" date="2016" name="Sci. Rep.">
        <title>Dictyocaulus viviparus genome, variome and transcriptome elucidate lungworm biology and support future intervention.</title>
        <authorList>
            <person name="McNulty S.N."/>
            <person name="Strube C."/>
            <person name="Rosa B.A."/>
            <person name="Martin J.C."/>
            <person name="Tyagi R."/>
            <person name="Choi Y.J."/>
            <person name="Wang Q."/>
            <person name="Hallsworth Pepin K."/>
            <person name="Zhang X."/>
            <person name="Ozersky P."/>
            <person name="Wilson R.K."/>
            <person name="Sternberg P.W."/>
            <person name="Gasser R.B."/>
            <person name="Mitreva M."/>
        </authorList>
    </citation>
    <scope>NUCLEOTIDE SEQUENCE [LARGE SCALE GENOMIC DNA]</scope>
    <source>
        <strain evidence="7">HannoverDv2000</strain>
    </source>
</reference>
<dbReference type="SUPFAM" id="SSF144232">
    <property type="entry name" value="HIT/MYND zinc finger-like"/>
    <property type="match status" value="1"/>
</dbReference>
<evidence type="ECO:0000313" key="6">
    <source>
        <dbReference type="EMBL" id="KJH44286.1"/>
    </source>
</evidence>
<evidence type="ECO:0000256" key="4">
    <source>
        <dbReference type="PROSITE-ProRule" id="PRU00134"/>
    </source>
</evidence>
<dbReference type="GO" id="GO:0008270">
    <property type="term" value="F:zinc ion binding"/>
    <property type="evidence" value="ECO:0007669"/>
    <property type="project" value="UniProtKB-KW"/>
</dbReference>
<name>A0A0D8XPJ5_DICVI</name>
<dbReference type="Gene3D" id="6.10.140.2220">
    <property type="match status" value="1"/>
</dbReference>
<evidence type="ECO:0000313" key="7">
    <source>
        <dbReference type="Proteomes" id="UP000053766"/>
    </source>
</evidence>
<protein>
    <submittedName>
        <fullName evidence="6">MYND finger</fullName>
    </submittedName>
</protein>
<dbReference type="InterPro" id="IPR002893">
    <property type="entry name" value="Znf_MYND"/>
</dbReference>
<dbReference type="Proteomes" id="UP000053766">
    <property type="component" value="Unassembled WGS sequence"/>
</dbReference>
<reference evidence="6 7" key="1">
    <citation type="submission" date="2013-11" db="EMBL/GenBank/DDBJ databases">
        <title>Draft genome of the bovine lungworm Dictyocaulus viviparus.</title>
        <authorList>
            <person name="Mitreva M."/>
        </authorList>
    </citation>
    <scope>NUCLEOTIDE SEQUENCE [LARGE SCALE GENOMIC DNA]</scope>
    <source>
        <strain evidence="6 7">HannoverDv2000</strain>
    </source>
</reference>
<proteinExistence type="predicted"/>
<dbReference type="Pfam" id="PF01753">
    <property type="entry name" value="zf-MYND"/>
    <property type="match status" value="1"/>
</dbReference>
<evidence type="ECO:0000259" key="5">
    <source>
        <dbReference type="PROSITE" id="PS50865"/>
    </source>
</evidence>
<dbReference type="AlphaFoldDB" id="A0A0D8XPJ5"/>
<dbReference type="PROSITE" id="PS01360">
    <property type="entry name" value="ZF_MYND_1"/>
    <property type="match status" value="1"/>
</dbReference>
<dbReference type="EMBL" id="KN716485">
    <property type="protein sequence ID" value="KJH44286.1"/>
    <property type="molecule type" value="Genomic_DNA"/>
</dbReference>
<organism evidence="6 7">
    <name type="scientific">Dictyocaulus viviparus</name>
    <name type="common">Bovine lungworm</name>
    <dbReference type="NCBI Taxonomy" id="29172"/>
    <lineage>
        <taxon>Eukaryota</taxon>
        <taxon>Metazoa</taxon>
        <taxon>Ecdysozoa</taxon>
        <taxon>Nematoda</taxon>
        <taxon>Chromadorea</taxon>
        <taxon>Rhabditida</taxon>
        <taxon>Rhabditina</taxon>
        <taxon>Rhabditomorpha</taxon>
        <taxon>Strongyloidea</taxon>
        <taxon>Metastrongylidae</taxon>
        <taxon>Dictyocaulus</taxon>
    </lineage>
</organism>
<keyword evidence="3" id="KW-0862">Zinc</keyword>
<evidence type="ECO:0000256" key="1">
    <source>
        <dbReference type="ARBA" id="ARBA00022723"/>
    </source>
</evidence>
<keyword evidence="2 4" id="KW-0863">Zinc-finger</keyword>
<gene>
    <name evidence="6" type="ORF">DICVIV_09683</name>
</gene>
<keyword evidence="7" id="KW-1185">Reference proteome</keyword>
<keyword evidence="1" id="KW-0479">Metal-binding</keyword>
<dbReference type="GO" id="GO:0005634">
    <property type="term" value="C:nucleus"/>
    <property type="evidence" value="ECO:0007669"/>
    <property type="project" value="TreeGrafter"/>
</dbReference>
<dbReference type="InterPro" id="IPR050869">
    <property type="entry name" value="H3K4_H4K5_MeTrfase"/>
</dbReference>
<evidence type="ECO:0000256" key="2">
    <source>
        <dbReference type="ARBA" id="ARBA00022771"/>
    </source>
</evidence>